<keyword evidence="3" id="KW-1185">Reference proteome</keyword>
<gene>
    <name evidence="2" type="ORF">TUM19329_29350</name>
</gene>
<keyword evidence="1" id="KW-1133">Transmembrane helix</keyword>
<keyword evidence="1" id="KW-0472">Membrane</keyword>
<dbReference type="AlphaFoldDB" id="A0A6F8T7B1"/>
<dbReference type="Proteomes" id="UP000502894">
    <property type="component" value="Chromosome"/>
</dbReference>
<evidence type="ECO:0000256" key="1">
    <source>
        <dbReference type="SAM" id="Phobius"/>
    </source>
</evidence>
<accession>A0A6F8T7B1</accession>
<feature type="transmembrane region" description="Helical" evidence="1">
    <location>
        <begin position="36"/>
        <end position="53"/>
    </location>
</feature>
<sequence length="102" mass="11711">MSQSAKLWLTSLFLLNFPTAGLTTMQVARYDDKTQLIPFYFFGLVTLIYLLTVKKKYLPGNNELTVDDNKDSFMFITFLIMAFSFIVPGTGFLLRLSRACIY</sequence>
<proteinExistence type="predicted"/>
<protein>
    <submittedName>
        <fullName evidence="2">Uncharacterized protein</fullName>
    </submittedName>
</protein>
<organism evidence="2 3">
    <name type="scientific">Legionella antarctica</name>
    <dbReference type="NCBI Taxonomy" id="2708020"/>
    <lineage>
        <taxon>Bacteria</taxon>
        <taxon>Pseudomonadati</taxon>
        <taxon>Pseudomonadota</taxon>
        <taxon>Gammaproteobacteria</taxon>
        <taxon>Legionellales</taxon>
        <taxon>Legionellaceae</taxon>
        <taxon>Legionella</taxon>
    </lineage>
</organism>
<evidence type="ECO:0000313" key="2">
    <source>
        <dbReference type="EMBL" id="BCA96574.1"/>
    </source>
</evidence>
<reference evidence="2" key="1">
    <citation type="journal article" date="2020" name="Microbiol. Resour. Announc.">
        <title>Complete Genome Sequence of Novel Psychrotolerant Legionella Strain TUM19329, Isolated from Antarctic Lake Sediment.</title>
        <authorList>
            <person name="Shimada S."/>
            <person name="Nakai R."/>
            <person name="Aoki K."/>
            <person name="Shimoeda N."/>
            <person name="Ohno G."/>
            <person name="Miyazaki Y."/>
            <person name="Kudoh S."/>
            <person name="Imura S."/>
            <person name="Watanabe K."/>
            <person name="Ishii Y."/>
            <person name="Tateda K."/>
        </authorList>
    </citation>
    <scope>NUCLEOTIDE SEQUENCE [LARGE SCALE GENOMIC DNA]</scope>
    <source>
        <strain evidence="2">TUM19329</strain>
    </source>
</reference>
<name>A0A6F8T7B1_9GAMM</name>
<dbReference type="EMBL" id="AP022839">
    <property type="protein sequence ID" value="BCA96574.1"/>
    <property type="molecule type" value="Genomic_DNA"/>
</dbReference>
<evidence type="ECO:0000313" key="3">
    <source>
        <dbReference type="Proteomes" id="UP000502894"/>
    </source>
</evidence>
<keyword evidence="1" id="KW-0812">Transmembrane</keyword>
<dbReference type="KEGG" id="lant:TUM19329_29350"/>
<feature type="transmembrane region" description="Helical" evidence="1">
    <location>
        <begin position="73"/>
        <end position="94"/>
    </location>
</feature>